<evidence type="ECO:0000313" key="6">
    <source>
        <dbReference type="Proteomes" id="UP000237752"/>
    </source>
</evidence>
<dbReference type="SUPFAM" id="SSF46785">
    <property type="entry name" value="Winged helix' DNA-binding domain"/>
    <property type="match status" value="1"/>
</dbReference>
<dbReference type="PANTHER" id="PTHR30363">
    <property type="entry name" value="HTH-TYPE TRANSCRIPTIONAL REGULATOR SRLR-RELATED"/>
    <property type="match status" value="1"/>
</dbReference>
<dbReference type="GO" id="GO:0003700">
    <property type="term" value="F:DNA-binding transcription factor activity"/>
    <property type="evidence" value="ECO:0007669"/>
    <property type="project" value="InterPro"/>
</dbReference>
<comment type="caution">
    <text evidence="5">The sequence shown here is derived from an EMBL/GenBank/DDBJ whole genome shotgun (WGS) entry which is preliminary data.</text>
</comment>
<name>A0A2T1A571_9ACTN</name>
<dbReference type="PANTHER" id="PTHR30363:SF28">
    <property type="entry name" value="TRANSCRIPTIONAL REGULATORY PROTEIN-RELATED"/>
    <property type="match status" value="1"/>
</dbReference>
<dbReference type="InterPro" id="IPR001034">
    <property type="entry name" value="DeoR_HTH"/>
</dbReference>
<proteinExistence type="predicted"/>
<dbReference type="EMBL" id="PVUE01000002">
    <property type="protein sequence ID" value="PRZ43736.1"/>
    <property type="molecule type" value="Genomic_DNA"/>
</dbReference>
<sequence length="297" mass="31656">MGLVTLDLAYSRLLGELGNMSVVKRTDTCAQSTATEEAVDGRTRDRIIELLLQRGALTASEVAGELGLTTTGIRRHLDVLESEGLVAEQSVESGRRGRPARRYGLTDTGREHFPHTYDDLALSALRQLAAIGGRESVRVFADSQVAGLESRCRTAMDGAGTDPMARAEALARALSSEGYAASAETLASGGQLCQRHCPVAHVAAEFPELCAAETEVIGRLVGSHVQRLATIARGDGVCTTHVPNAMTSSTSLANTSKRHSPIALSTSSRSSSPSHTTITARTKITHPDRMRRIEPKK</sequence>
<dbReference type="InterPro" id="IPR001845">
    <property type="entry name" value="HTH_ArsR_DNA-bd_dom"/>
</dbReference>
<dbReference type="CDD" id="cd00090">
    <property type="entry name" value="HTH_ARSR"/>
    <property type="match status" value="1"/>
</dbReference>
<evidence type="ECO:0000259" key="4">
    <source>
        <dbReference type="PROSITE" id="PS51000"/>
    </source>
</evidence>
<dbReference type="AlphaFoldDB" id="A0A2T1A571"/>
<keyword evidence="6" id="KW-1185">Reference proteome</keyword>
<dbReference type="Pfam" id="PF13412">
    <property type="entry name" value="HTH_24"/>
    <property type="match status" value="1"/>
</dbReference>
<dbReference type="PROSITE" id="PS51000">
    <property type="entry name" value="HTH_DEOR_2"/>
    <property type="match status" value="1"/>
</dbReference>
<keyword evidence="2" id="KW-0804">Transcription</keyword>
<evidence type="ECO:0000256" key="3">
    <source>
        <dbReference type="SAM" id="MobiDB-lite"/>
    </source>
</evidence>
<evidence type="ECO:0000256" key="2">
    <source>
        <dbReference type="ARBA" id="ARBA00023163"/>
    </source>
</evidence>
<dbReference type="Gene3D" id="1.10.10.10">
    <property type="entry name" value="Winged helix-like DNA-binding domain superfamily/Winged helix DNA-binding domain"/>
    <property type="match status" value="1"/>
</dbReference>
<reference evidence="5 6" key="1">
    <citation type="submission" date="2018-03" db="EMBL/GenBank/DDBJ databases">
        <title>Genomic Encyclopedia of Archaeal and Bacterial Type Strains, Phase II (KMG-II): from individual species to whole genera.</title>
        <authorList>
            <person name="Goeker M."/>
        </authorList>
    </citation>
    <scope>NUCLEOTIDE SEQUENCE [LARGE SCALE GENOMIC DNA]</scope>
    <source>
        <strain evidence="5 6">DSM 100065</strain>
    </source>
</reference>
<feature type="domain" description="HTH deoR-type" evidence="4">
    <location>
        <begin position="40"/>
        <end position="108"/>
    </location>
</feature>
<feature type="region of interest" description="Disordered" evidence="3">
    <location>
        <begin position="248"/>
        <end position="297"/>
    </location>
</feature>
<keyword evidence="1" id="KW-0805">Transcription regulation</keyword>
<feature type="compositionally biased region" description="Basic and acidic residues" evidence="3">
    <location>
        <begin position="285"/>
        <end position="297"/>
    </location>
</feature>
<dbReference type="InterPro" id="IPR036388">
    <property type="entry name" value="WH-like_DNA-bd_sf"/>
</dbReference>
<dbReference type="Proteomes" id="UP000237752">
    <property type="component" value="Unassembled WGS sequence"/>
</dbReference>
<organism evidence="5 6">
    <name type="scientific">Antricoccus suffuscus</name>
    <dbReference type="NCBI Taxonomy" id="1629062"/>
    <lineage>
        <taxon>Bacteria</taxon>
        <taxon>Bacillati</taxon>
        <taxon>Actinomycetota</taxon>
        <taxon>Actinomycetes</taxon>
        <taxon>Geodermatophilales</taxon>
        <taxon>Antricoccaceae</taxon>
        <taxon>Antricoccus</taxon>
    </lineage>
</organism>
<dbReference type="InterPro" id="IPR036390">
    <property type="entry name" value="WH_DNA-bd_sf"/>
</dbReference>
<gene>
    <name evidence="5" type="ORF">CLV47_102427</name>
</gene>
<accession>A0A2T1A571</accession>
<dbReference type="InterPro" id="IPR011991">
    <property type="entry name" value="ArsR-like_HTH"/>
</dbReference>
<evidence type="ECO:0000256" key="1">
    <source>
        <dbReference type="ARBA" id="ARBA00023015"/>
    </source>
</evidence>
<feature type="compositionally biased region" description="Low complexity" evidence="3">
    <location>
        <begin position="265"/>
        <end position="279"/>
    </location>
</feature>
<protein>
    <submittedName>
        <fullName evidence="5">Putative ArsR family transcriptional regulator</fullName>
    </submittedName>
</protein>
<dbReference type="InterPro" id="IPR050313">
    <property type="entry name" value="Carb_Metab_HTH_regulators"/>
</dbReference>
<dbReference type="SMART" id="SM00418">
    <property type="entry name" value="HTH_ARSR"/>
    <property type="match status" value="1"/>
</dbReference>
<evidence type="ECO:0000313" key="5">
    <source>
        <dbReference type="EMBL" id="PRZ43736.1"/>
    </source>
</evidence>